<feature type="signal peptide" evidence="2">
    <location>
        <begin position="1"/>
        <end position="20"/>
    </location>
</feature>
<feature type="chain" id="PRO_5043315372" description="DM13 domain-containing protein" evidence="2">
    <location>
        <begin position="21"/>
        <end position="326"/>
    </location>
</feature>
<proteinExistence type="predicted"/>
<dbReference type="EMBL" id="CAXKWB010026985">
    <property type="protein sequence ID" value="CAL4131046.1"/>
    <property type="molecule type" value="Genomic_DNA"/>
</dbReference>
<dbReference type="SMART" id="SM00686">
    <property type="entry name" value="DM13"/>
    <property type="match status" value="2"/>
</dbReference>
<dbReference type="PROSITE" id="PS51549">
    <property type="entry name" value="DM13"/>
    <property type="match status" value="2"/>
</dbReference>
<evidence type="ECO:0000313" key="4">
    <source>
        <dbReference type="EMBL" id="CAL4131046.1"/>
    </source>
</evidence>
<dbReference type="Pfam" id="PF10517">
    <property type="entry name" value="DM13"/>
    <property type="match status" value="2"/>
</dbReference>
<keyword evidence="1" id="KW-0677">Repeat</keyword>
<evidence type="ECO:0000256" key="1">
    <source>
        <dbReference type="ARBA" id="ARBA00022737"/>
    </source>
</evidence>
<reference evidence="4 5" key="1">
    <citation type="submission" date="2024-05" db="EMBL/GenBank/DDBJ databases">
        <authorList>
            <person name="Wallberg A."/>
        </authorList>
    </citation>
    <scope>NUCLEOTIDE SEQUENCE [LARGE SCALE GENOMIC DNA]</scope>
</reference>
<keyword evidence="5" id="KW-1185">Reference proteome</keyword>
<feature type="domain" description="DM13" evidence="3">
    <location>
        <begin position="33"/>
        <end position="144"/>
    </location>
</feature>
<evidence type="ECO:0000313" key="5">
    <source>
        <dbReference type="Proteomes" id="UP001497623"/>
    </source>
</evidence>
<keyword evidence="2" id="KW-0732">Signal</keyword>
<evidence type="ECO:0000259" key="3">
    <source>
        <dbReference type="PROSITE" id="PS51549"/>
    </source>
</evidence>
<feature type="non-terminal residue" evidence="4">
    <location>
        <position position="326"/>
    </location>
</feature>
<dbReference type="AlphaFoldDB" id="A0AAV2RN78"/>
<protein>
    <recommendedName>
        <fullName evidence="3">DM13 domain-containing protein</fullName>
    </recommendedName>
</protein>
<dbReference type="PANTHER" id="PTHR24036:SF5">
    <property type="entry name" value="THROMBOMODULIN"/>
    <property type="match status" value="1"/>
</dbReference>
<dbReference type="InterPro" id="IPR019545">
    <property type="entry name" value="DM13_domain"/>
</dbReference>
<sequence length="326" mass="36214">MATAVSAGLVGPLLLRCIWCHEYGDTEQDRKTGALVGRFISLQHNVTGTVYALDEETLLIEKFTYDANGPDASFWIGKTGPIPNPKGNLVIYSRDGSRKGSILPAFSGEDVIVQLPLKARITEMSWFSVWCARFALDMGHVIVPNNLEVPRKRTLPEFSRLANGVRSGNITILDAKTFYIPNLHYDGLGPDAYFWVGTGGKPDQQGFKIPNEKGSLQAGCSNELVRPYDLDEGVFAFPVTLPPIPANVLNLWSIGFSNSYGHLKVIQDPRIWYASEETELVPCCLSQSTEPLSWYSSENTQIFLIVIECNTIFKFKKNSEVVMTLQ</sequence>
<dbReference type="InterPro" id="IPR052126">
    <property type="entry name" value="Spindle_Org/Thrombomodulin"/>
</dbReference>
<name>A0AAV2RN78_MEGNR</name>
<dbReference type="Proteomes" id="UP001497623">
    <property type="component" value="Unassembled WGS sequence"/>
</dbReference>
<evidence type="ECO:0000256" key="2">
    <source>
        <dbReference type="SAM" id="SignalP"/>
    </source>
</evidence>
<accession>A0AAV2RN78</accession>
<dbReference type="PANTHER" id="PTHR24036">
    <property type="entry name" value="SKELETOR-RELATED"/>
    <property type="match status" value="1"/>
</dbReference>
<gene>
    <name evidence="4" type="ORF">MNOR_LOCUS26677</name>
</gene>
<comment type="caution">
    <text evidence="4">The sequence shown here is derived from an EMBL/GenBank/DDBJ whole genome shotgun (WGS) entry which is preliminary data.</text>
</comment>
<feature type="domain" description="DM13" evidence="3">
    <location>
        <begin position="156"/>
        <end position="266"/>
    </location>
</feature>
<organism evidence="4 5">
    <name type="scientific">Meganyctiphanes norvegica</name>
    <name type="common">Northern krill</name>
    <name type="synonym">Thysanopoda norvegica</name>
    <dbReference type="NCBI Taxonomy" id="48144"/>
    <lineage>
        <taxon>Eukaryota</taxon>
        <taxon>Metazoa</taxon>
        <taxon>Ecdysozoa</taxon>
        <taxon>Arthropoda</taxon>
        <taxon>Crustacea</taxon>
        <taxon>Multicrustacea</taxon>
        <taxon>Malacostraca</taxon>
        <taxon>Eumalacostraca</taxon>
        <taxon>Eucarida</taxon>
        <taxon>Euphausiacea</taxon>
        <taxon>Euphausiidae</taxon>
        <taxon>Meganyctiphanes</taxon>
    </lineage>
</organism>